<gene>
    <name evidence="2" type="ORF">GYMLUDRAFT_62589</name>
</gene>
<dbReference type="EMBL" id="KN834807">
    <property type="protein sequence ID" value="KIK55299.1"/>
    <property type="molecule type" value="Genomic_DNA"/>
</dbReference>
<evidence type="ECO:0000313" key="3">
    <source>
        <dbReference type="Proteomes" id="UP000053593"/>
    </source>
</evidence>
<accession>A0A0D0BZE5</accession>
<dbReference type="AlphaFoldDB" id="A0A0D0BZE5"/>
<dbReference type="Proteomes" id="UP000053593">
    <property type="component" value="Unassembled WGS sequence"/>
</dbReference>
<feature type="region of interest" description="Disordered" evidence="1">
    <location>
        <begin position="110"/>
        <end position="138"/>
    </location>
</feature>
<name>A0A0D0BZE5_9AGAR</name>
<evidence type="ECO:0000256" key="1">
    <source>
        <dbReference type="SAM" id="MobiDB-lite"/>
    </source>
</evidence>
<proteinExistence type="predicted"/>
<reference evidence="2 3" key="1">
    <citation type="submission" date="2014-04" db="EMBL/GenBank/DDBJ databases">
        <title>Evolutionary Origins and Diversification of the Mycorrhizal Mutualists.</title>
        <authorList>
            <consortium name="DOE Joint Genome Institute"/>
            <consortium name="Mycorrhizal Genomics Consortium"/>
            <person name="Kohler A."/>
            <person name="Kuo A."/>
            <person name="Nagy L.G."/>
            <person name="Floudas D."/>
            <person name="Copeland A."/>
            <person name="Barry K.W."/>
            <person name="Cichocki N."/>
            <person name="Veneault-Fourrey C."/>
            <person name="LaButti K."/>
            <person name="Lindquist E.A."/>
            <person name="Lipzen A."/>
            <person name="Lundell T."/>
            <person name="Morin E."/>
            <person name="Murat C."/>
            <person name="Riley R."/>
            <person name="Ohm R."/>
            <person name="Sun H."/>
            <person name="Tunlid A."/>
            <person name="Henrissat B."/>
            <person name="Grigoriev I.V."/>
            <person name="Hibbett D.S."/>
            <person name="Martin F."/>
        </authorList>
    </citation>
    <scope>NUCLEOTIDE SEQUENCE [LARGE SCALE GENOMIC DNA]</scope>
    <source>
        <strain evidence="2 3">FD-317 M1</strain>
    </source>
</reference>
<evidence type="ECO:0000313" key="2">
    <source>
        <dbReference type="EMBL" id="KIK55299.1"/>
    </source>
</evidence>
<organism evidence="2 3">
    <name type="scientific">Collybiopsis luxurians FD-317 M1</name>
    <dbReference type="NCBI Taxonomy" id="944289"/>
    <lineage>
        <taxon>Eukaryota</taxon>
        <taxon>Fungi</taxon>
        <taxon>Dikarya</taxon>
        <taxon>Basidiomycota</taxon>
        <taxon>Agaricomycotina</taxon>
        <taxon>Agaricomycetes</taxon>
        <taxon>Agaricomycetidae</taxon>
        <taxon>Agaricales</taxon>
        <taxon>Marasmiineae</taxon>
        <taxon>Omphalotaceae</taxon>
        <taxon>Collybiopsis</taxon>
        <taxon>Collybiopsis luxurians</taxon>
    </lineage>
</organism>
<keyword evidence="3" id="KW-1185">Reference proteome</keyword>
<dbReference type="OrthoDB" id="10632251at2759"/>
<sequence length="286" mass="32978">MNNTTGDENPLLKPTIPHNFPEKSPINLEDVEVLQDFTTLLSPSFEEQNPFLNIDPQEDSLLEYLPVGLDELQQSFAKSFTLSLETNKSNPLLLPLPSTSQIEENPLLVGNMDIDNGNRKSPGKEKDPDYQEPVPPLYIGQGSKEIEEENSDILWREVDEIYFHPDFIFDILHCLPTLKSGTWIEYACLENFMIIQRLKMQEEDTFTHYVPQMNHTEEPTPHTIVEYHQVYHFDPSSPQKPTCILINPQSTHWWGLYVDRNCNEAYILGRSTTRGLDDNATQDWLS</sequence>
<protein>
    <submittedName>
        <fullName evidence="2">Unplaced genomic scaffold GYMLUscaffold_59, whole genome shotgun sequence</fullName>
    </submittedName>
</protein>
<dbReference type="HOGENOM" id="CLU_973359_0_0_1"/>
<feature type="compositionally biased region" description="Basic and acidic residues" evidence="1">
    <location>
        <begin position="116"/>
        <end position="129"/>
    </location>
</feature>